<dbReference type="EMBL" id="DVMR01000033">
    <property type="protein sequence ID" value="HIU43378.1"/>
    <property type="molecule type" value="Genomic_DNA"/>
</dbReference>
<evidence type="ECO:0000256" key="1">
    <source>
        <dbReference type="ARBA" id="ARBA00001927"/>
    </source>
</evidence>
<dbReference type="AlphaFoldDB" id="A0A9D1LJW2"/>
<evidence type="ECO:0000259" key="4">
    <source>
        <dbReference type="Pfam" id="PF13085"/>
    </source>
</evidence>
<comment type="caution">
    <text evidence="5">The sequence shown here is derived from an EMBL/GenBank/DDBJ whole genome shotgun (WGS) entry which is preliminary data.</text>
</comment>
<dbReference type="Gene3D" id="3.10.20.30">
    <property type="match status" value="1"/>
</dbReference>
<reference evidence="5" key="2">
    <citation type="journal article" date="2021" name="PeerJ">
        <title>Extensive microbial diversity within the chicken gut microbiome revealed by metagenomics and culture.</title>
        <authorList>
            <person name="Gilroy R."/>
            <person name="Ravi A."/>
            <person name="Getino M."/>
            <person name="Pursley I."/>
            <person name="Horton D.L."/>
            <person name="Alikhan N.F."/>
            <person name="Baker D."/>
            <person name="Gharbi K."/>
            <person name="Hall N."/>
            <person name="Watson M."/>
            <person name="Adriaenssens E.M."/>
            <person name="Foster-Nyarko E."/>
            <person name="Jarju S."/>
            <person name="Secka A."/>
            <person name="Antonio M."/>
            <person name="Oren A."/>
            <person name="Chaudhuri R.R."/>
            <person name="La Ragione R."/>
            <person name="Hildebrand F."/>
            <person name="Pallen M.J."/>
        </authorList>
    </citation>
    <scope>NUCLEOTIDE SEQUENCE</scope>
    <source>
        <strain evidence="5">CHK191-8634</strain>
    </source>
</reference>
<dbReference type="Proteomes" id="UP000824073">
    <property type="component" value="Unassembled WGS sequence"/>
</dbReference>
<evidence type="ECO:0000313" key="6">
    <source>
        <dbReference type="Proteomes" id="UP000824073"/>
    </source>
</evidence>
<organism evidence="5 6">
    <name type="scientific">Candidatus Ventrousia excrementavium</name>
    <dbReference type="NCBI Taxonomy" id="2840961"/>
    <lineage>
        <taxon>Bacteria</taxon>
        <taxon>Bacillati</taxon>
        <taxon>Bacillota</taxon>
        <taxon>Clostridia</taxon>
        <taxon>Eubacteriales</taxon>
        <taxon>Clostridiaceae</taxon>
        <taxon>Clostridiaceae incertae sedis</taxon>
        <taxon>Candidatus Ventrousia</taxon>
    </lineage>
</organism>
<dbReference type="InterPro" id="IPR036010">
    <property type="entry name" value="2Fe-2S_ferredoxin-like_sf"/>
</dbReference>
<evidence type="ECO:0000313" key="5">
    <source>
        <dbReference type="EMBL" id="HIU43378.1"/>
    </source>
</evidence>
<dbReference type="GO" id="GO:0051536">
    <property type="term" value="F:iron-sulfur cluster binding"/>
    <property type="evidence" value="ECO:0007669"/>
    <property type="project" value="InterPro"/>
</dbReference>
<comment type="cofactor">
    <cofactor evidence="3">
        <name>[2Fe-2S] cluster</name>
        <dbReference type="ChEBI" id="CHEBI:190135"/>
    </cofactor>
</comment>
<protein>
    <recommendedName>
        <fullName evidence="4">Succinate dehydogenase/fumarate reductase N-terminal domain-containing protein</fullName>
    </recommendedName>
</protein>
<gene>
    <name evidence="5" type="ORF">IAB67_03670</name>
</gene>
<dbReference type="Pfam" id="PF13085">
    <property type="entry name" value="Fer2_3"/>
    <property type="match status" value="1"/>
</dbReference>
<name>A0A9D1LJW2_9CLOT</name>
<comment type="cofactor">
    <cofactor evidence="1">
        <name>[3Fe-4S] cluster</name>
        <dbReference type="ChEBI" id="CHEBI:21137"/>
    </cofactor>
</comment>
<reference evidence="5" key="1">
    <citation type="submission" date="2020-10" db="EMBL/GenBank/DDBJ databases">
        <authorList>
            <person name="Gilroy R."/>
        </authorList>
    </citation>
    <scope>NUCLEOTIDE SEQUENCE</scope>
    <source>
        <strain evidence="5">CHK191-8634</strain>
    </source>
</reference>
<feature type="domain" description="Succinate dehydogenase/fumarate reductase N-terminal" evidence="4">
    <location>
        <begin position="7"/>
        <end position="89"/>
    </location>
</feature>
<proteinExistence type="inferred from homology"/>
<accession>A0A9D1LJW2</accession>
<dbReference type="SUPFAM" id="SSF54292">
    <property type="entry name" value="2Fe-2S ferredoxin-like"/>
    <property type="match status" value="1"/>
</dbReference>
<dbReference type="GO" id="GO:0009055">
    <property type="term" value="F:electron transfer activity"/>
    <property type="evidence" value="ECO:0007669"/>
    <property type="project" value="InterPro"/>
</dbReference>
<dbReference type="InterPro" id="IPR025192">
    <property type="entry name" value="Succ_DH/fum_Rdtase_N"/>
</dbReference>
<evidence type="ECO:0000256" key="2">
    <source>
        <dbReference type="ARBA" id="ARBA00009433"/>
    </source>
</evidence>
<sequence length="96" mass="10706">MRGSGQNRYEAEYCVPCTAGLSVMDVLDYIYENLDPTLAYFSHEACRQTACGRCLVRVNGTVRLACGCPAEGERLVLAPWNDEVLRDLLCRFPAVE</sequence>
<dbReference type="InterPro" id="IPR012675">
    <property type="entry name" value="Beta-grasp_dom_sf"/>
</dbReference>
<evidence type="ECO:0000256" key="3">
    <source>
        <dbReference type="ARBA" id="ARBA00034078"/>
    </source>
</evidence>
<comment type="similarity">
    <text evidence="2">Belongs to the succinate dehydrogenase/fumarate reductase iron-sulfur protein family.</text>
</comment>